<sequence>MGKMLRRCAAAVAGLALTLVCLVEPASAGDRYAGCPPTYFCVWAASDFNDGPGKWQNNEPNYAIWGHGTCPSGTWSNCVSSVFNNGQNCAVTFYDGNNYAGAFYYQLPRGSFLANLAYDRWSDGTSPNDKISSHKWC</sequence>
<keyword evidence="1" id="KW-0732">Signal</keyword>
<feature type="chain" id="PRO_5045734417" evidence="1">
    <location>
        <begin position="29"/>
        <end position="137"/>
    </location>
</feature>
<feature type="signal peptide" evidence="1">
    <location>
        <begin position="1"/>
        <end position="28"/>
    </location>
</feature>
<name>A0ABW7SVV7_9ACTN</name>
<protein>
    <submittedName>
        <fullName evidence="2">Peptidase inhibitor family I36 protein</fullName>
    </submittedName>
</protein>
<evidence type="ECO:0000313" key="2">
    <source>
        <dbReference type="EMBL" id="MFI0796432.1"/>
    </source>
</evidence>
<dbReference type="Gene3D" id="2.60.20.10">
    <property type="entry name" value="Crystallins"/>
    <property type="match status" value="1"/>
</dbReference>
<proteinExistence type="predicted"/>
<dbReference type="RefSeq" id="WP_396684550.1">
    <property type="nucleotide sequence ID" value="NZ_JBIRPU010000028.1"/>
</dbReference>
<accession>A0ABW7SVV7</accession>
<evidence type="ECO:0000313" key="3">
    <source>
        <dbReference type="Proteomes" id="UP001611075"/>
    </source>
</evidence>
<dbReference type="Pfam" id="PF03995">
    <property type="entry name" value="Inhibitor_I36"/>
    <property type="match status" value="1"/>
</dbReference>
<reference evidence="2 3" key="1">
    <citation type="submission" date="2024-10" db="EMBL/GenBank/DDBJ databases">
        <title>The Natural Products Discovery Center: Release of the First 8490 Sequenced Strains for Exploring Actinobacteria Biosynthetic Diversity.</title>
        <authorList>
            <person name="Kalkreuter E."/>
            <person name="Kautsar S.A."/>
            <person name="Yang D."/>
            <person name="Bader C.D."/>
            <person name="Teijaro C.N."/>
            <person name="Fluegel L."/>
            <person name="Davis C.M."/>
            <person name="Simpson J.R."/>
            <person name="Lauterbach L."/>
            <person name="Steele A.D."/>
            <person name="Gui C."/>
            <person name="Meng S."/>
            <person name="Li G."/>
            <person name="Viehrig K."/>
            <person name="Ye F."/>
            <person name="Su P."/>
            <person name="Kiefer A.F."/>
            <person name="Nichols A."/>
            <person name="Cepeda A.J."/>
            <person name="Yan W."/>
            <person name="Fan B."/>
            <person name="Jiang Y."/>
            <person name="Adhikari A."/>
            <person name="Zheng C.-J."/>
            <person name="Schuster L."/>
            <person name="Cowan T.M."/>
            <person name="Smanski M.J."/>
            <person name="Chevrette M.G."/>
            <person name="De Carvalho L.P.S."/>
            <person name="Shen B."/>
        </authorList>
    </citation>
    <scope>NUCLEOTIDE SEQUENCE [LARGE SCALE GENOMIC DNA]</scope>
    <source>
        <strain evidence="2 3">NPDC021253</strain>
    </source>
</reference>
<gene>
    <name evidence="2" type="ORF">ACH4OY_27655</name>
</gene>
<dbReference type="Proteomes" id="UP001611075">
    <property type="component" value="Unassembled WGS sequence"/>
</dbReference>
<organism evidence="2 3">
    <name type="scientific">Micromonospora rubida</name>
    <dbReference type="NCBI Taxonomy" id="2697657"/>
    <lineage>
        <taxon>Bacteria</taxon>
        <taxon>Bacillati</taxon>
        <taxon>Actinomycetota</taxon>
        <taxon>Actinomycetes</taxon>
        <taxon>Micromonosporales</taxon>
        <taxon>Micromonosporaceae</taxon>
        <taxon>Micromonospora</taxon>
    </lineage>
</organism>
<dbReference type="EMBL" id="JBIRPU010000028">
    <property type="protein sequence ID" value="MFI0796432.1"/>
    <property type="molecule type" value="Genomic_DNA"/>
</dbReference>
<comment type="caution">
    <text evidence="2">The sequence shown here is derived from an EMBL/GenBank/DDBJ whole genome shotgun (WGS) entry which is preliminary data.</text>
</comment>
<keyword evidence="3" id="KW-1185">Reference proteome</keyword>
<evidence type="ECO:0000256" key="1">
    <source>
        <dbReference type="SAM" id="SignalP"/>
    </source>
</evidence>